<dbReference type="Proteomes" id="UP000316476">
    <property type="component" value="Unassembled WGS sequence"/>
</dbReference>
<evidence type="ECO:0000313" key="2">
    <source>
        <dbReference type="Proteomes" id="UP000316476"/>
    </source>
</evidence>
<protein>
    <submittedName>
        <fullName evidence="1">Uncharacterized protein</fullName>
    </submittedName>
</protein>
<dbReference type="AlphaFoldDB" id="A0A5C6FX26"/>
<dbReference type="EMBL" id="SJPZ01000001">
    <property type="protein sequence ID" value="TWU66215.1"/>
    <property type="molecule type" value="Genomic_DNA"/>
</dbReference>
<proteinExistence type="predicted"/>
<sequence>MNPLSAVGAARSAVQAAGDVISQVSRAGLDTFDSVLNGDSSDATAVPAGAADSGDVSAAEQLKSLLTERLVGAGISVDPPVSLRVATDGRLETDPDDPRSPAIEALIRDDVRVRSAAAQASVPSTALTLTIGPAE</sequence>
<comment type="caution">
    <text evidence="1">The sequence shown here is derived from an EMBL/GenBank/DDBJ whole genome shotgun (WGS) entry which is preliminary data.</text>
</comment>
<accession>A0A5C6FX26</accession>
<dbReference type="OrthoDB" id="9939347at2"/>
<name>A0A5C6FX26_9PLAN</name>
<organism evidence="1 2">
    <name type="scientific">Crateriforma conspicua</name>
    <dbReference type="NCBI Taxonomy" id="2527996"/>
    <lineage>
        <taxon>Bacteria</taxon>
        <taxon>Pseudomonadati</taxon>
        <taxon>Planctomycetota</taxon>
        <taxon>Planctomycetia</taxon>
        <taxon>Planctomycetales</taxon>
        <taxon>Planctomycetaceae</taxon>
        <taxon>Crateriforma</taxon>
    </lineage>
</organism>
<evidence type="ECO:0000313" key="1">
    <source>
        <dbReference type="EMBL" id="TWU66215.1"/>
    </source>
</evidence>
<gene>
    <name evidence="1" type="ORF">V7x_17740</name>
</gene>
<dbReference type="RefSeq" id="WP_146412854.1">
    <property type="nucleotide sequence ID" value="NZ_SJPZ01000001.1"/>
</dbReference>
<reference evidence="1 2" key="1">
    <citation type="submission" date="2019-02" db="EMBL/GenBank/DDBJ databases">
        <title>Deep-cultivation of Planctomycetes and their phenomic and genomic characterization uncovers novel biology.</title>
        <authorList>
            <person name="Wiegand S."/>
            <person name="Jogler M."/>
            <person name="Boedeker C."/>
            <person name="Pinto D."/>
            <person name="Vollmers J."/>
            <person name="Rivas-Marin E."/>
            <person name="Kohn T."/>
            <person name="Peeters S.H."/>
            <person name="Heuer A."/>
            <person name="Rast P."/>
            <person name="Oberbeckmann S."/>
            <person name="Bunk B."/>
            <person name="Jeske O."/>
            <person name="Meyerdierks A."/>
            <person name="Storesund J.E."/>
            <person name="Kallscheuer N."/>
            <person name="Luecker S."/>
            <person name="Lage O.M."/>
            <person name="Pohl T."/>
            <person name="Merkel B.J."/>
            <person name="Hornburger P."/>
            <person name="Mueller R.-W."/>
            <person name="Bruemmer F."/>
            <person name="Labrenz M."/>
            <person name="Spormann A.M."/>
            <person name="Op Den Camp H."/>
            <person name="Overmann J."/>
            <person name="Amann R."/>
            <person name="Jetten M.S.M."/>
            <person name="Mascher T."/>
            <person name="Medema M.H."/>
            <person name="Devos D.P."/>
            <person name="Kaster A.-K."/>
            <person name="Ovreas L."/>
            <person name="Rohde M."/>
            <person name="Galperin M.Y."/>
            <person name="Jogler C."/>
        </authorList>
    </citation>
    <scope>NUCLEOTIDE SEQUENCE [LARGE SCALE GENOMIC DNA]</scope>
    <source>
        <strain evidence="1 2">V7</strain>
    </source>
</reference>